<name>A0A8J2REZ0_9CRUS</name>
<keyword evidence="8" id="KW-0288">FMN</keyword>
<evidence type="ECO:0000313" key="13">
    <source>
        <dbReference type="EMBL" id="CAH0101578.1"/>
    </source>
</evidence>
<dbReference type="CDD" id="cd04738">
    <property type="entry name" value="DHOD_2_like"/>
    <property type="match status" value="1"/>
</dbReference>
<dbReference type="InterPro" id="IPR001763">
    <property type="entry name" value="Rhodanese-like_dom"/>
</dbReference>
<keyword evidence="10" id="KW-0472">Membrane</keyword>
<dbReference type="PANTHER" id="PTHR48109:SF4">
    <property type="entry name" value="DIHYDROOROTATE DEHYDROGENASE (QUINONE), MITOCHONDRIAL"/>
    <property type="match status" value="1"/>
</dbReference>
<dbReference type="SMART" id="SM00450">
    <property type="entry name" value="RHOD"/>
    <property type="match status" value="1"/>
</dbReference>
<evidence type="ECO:0000256" key="9">
    <source>
        <dbReference type="ARBA" id="ARBA00023002"/>
    </source>
</evidence>
<accession>A0A8J2REZ0</accession>
<reference evidence="13" key="1">
    <citation type="submission" date="2021-11" db="EMBL/GenBank/DDBJ databases">
        <authorList>
            <person name="Schell T."/>
        </authorList>
    </citation>
    <scope>NUCLEOTIDE SEQUENCE</scope>
    <source>
        <strain evidence="13">M5</strain>
    </source>
</reference>
<dbReference type="Pfam" id="PF00581">
    <property type="entry name" value="Rhodanese"/>
    <property type="match status" value="1"/>
</dbReference>
<evidence type="ECO:0000256" key="4">
    <source>
        <dbReference type="ARBA" id="ARBA00005359"/>
    </source>
</evidence>
<feature type="domain" description="Rhodanese" evidence="12">
    <location>
        <begin position="53"/>
        <end position="141"/>
    </location>
</feature>
<evidence type="ECO:0000256" key="3">
    <source>
        <dbReference type="ARBA" id="ARBA00005161"/>
    </source>
</evidence>
<dbReference type="InterPro" id="IPR001295">
    <property type="entry name" value="Dihydroorotate_DH_CS"/>
</dbReference>
<comment type="cofactor">
    <cofactor evidence="1">
        <name>FMN</name>
        <dbReference type="ChEBI" id="CHEBI:58210"/>
    </cofactor>
</comment>
<dbReference type="PROSITE" id="PS50206">
    <property type="entry name" value="RHODANESE_3"/>
    <property type="match status" value="1"/>
</dbReference>
<evidence type="ECO:0000313" key="14">
    <source>
        <dbReference type="Proteomes" id="UP000789390"/>
    </source>
</evidence>
<dbReference type="GO" id="GO:0005743">
    <property type="term" value="C:mitochondrial inner membrane"/>
    <property type="evidence" value="ECO:0007669"/>
    <property type="project" value="TreeGrafter"/>
</dbReference>
<evidence type="ECO:0000256" key="8">
    <source>
        <dbReference type="ARBA" id="ARBA00022643"/>
    </source>
</evidence>
<dbReference type="GO" id="GO:0006207">
    <property type="term" value="P:'de novo' pyrimidine nucleobase biosynthetic process"/>
    <property type="evidence" value="ECO:0007669"/>
    <property type="project" value="InterPro"/>
</dbReference>
<keyword evidence="14" id="KW-1185">Reference proteome</keyword>
<gene>
    <name evidence="13" type="ORF">DGAL_LOCUS3914</name>
</gene>
<dbReference type="Proteomes" id="UP000789390">
    <property type="component" value="Unassembled WGS sequence"/>
</dbReference>
<dbReference type="InterPro" id="IPR013785">
    <property type="entry name" value="Aldolase_TIM"/>
</dbReference>
<dbReference type="SUPFAM" id="SSF52821">
    <property type="entry name" value="Rhodanese/Cell cycle control phosphatase"/>
    <property type="match status" value="1"/>
</dbReference>
<dbReference type="PROSITE" id="PS00912">
    <property type="entry name" value="DHODEHASE_2"/>
    <property type="match status" value="1"/>
</dbReference>
<dbReference type="SUPFAM" id="SSF51395">
    <property type="entry name" value="FMN-linked oxidoreductases"/>
    <property type="match status" value="1"/>
</dbReference>
<evidence type="ECO:0000256" key="6">
    <source>
        <dbReference type="ARBA" id="ARBA00017599"/>
    </source>
</evidence>
<dbReference type="Gene3D" id="3.40.250.10">
    <property type="entry name" value="Rhodanese-like domain"/>
    <property type="match status" value="1"/>
</dbReference>
<protein>
    <recommendedName>
        <fullName evidence="6">Dihydroorotate dehydrogenase (quinone), mitochondrial</fullName>
        <ecNumber evidence="5">1.3.5.2</ecNumber>
    </recommendedName>
</protein>
<dbReference type="AlphaFoldDB" id="A0A8J2REZ0"/>
<dbReference type="EC" id="1.3.5.2" evidence="5"/>
<evidence type="ECO:0000259" key="12">
    <source>
        <dbReference type="PROSITE" id="PS50206"/>
    </source>
</evidence>
<proteinExistence type="inferred from homology"/>
<dbReference type="InterPro" id="IPR050074">
    <property type="entry name" value="DHO_dehydrogenase"/>
</dbReference>
<dbReference type="PROSITE" id="PS00911">
    <property type="entry name" value="DHODEHASE_1"/>
    <property type="match status" value="1"/>
</dbReference>
<comment type="catalytic activity">
    <reaction evidence="11">
        <text>(S)-dihydroorotate + a quinone = orotate + a quinol</text>
        <dbReference type="Rhea" id="RHEA:30187"/>
        <dbReference type="ChEBI" id="CHEBI:24646"/>
        <dbReference type="ChEBI" id="CHEBI:30839"/>
        <dbReference type="ChEBI" id="CHEBI:30864"/>
        <dbReference type="ChEBI" id="CHEBI:132124"/>
        <dbReference type="EC" id="1.3.5.2"/>
    </reaction>
</comment>
<comment type="caution">
    <text evidence="13">The sequence shown here is derived from an EMBL/GenBank/DDBJ whole genome shotgun (WGS) entry which is preliminary data.</text>
</comment>
<evidence type="ECO:0000256" key="2">
    <source>
        <dbReference type="ARBA" id="ARBA00004370"/>
    </source>
</evidence>
<comment type="similarity">
    <text evidence="4">Belongs to the dihydroorotate dehydrogenase family. Type 2 subfamily.</text>
</comment>
<evidence type="ECO:0000256" key="5">
    <source>
        <dbReference type="ARBA" id="ARBA00012791"/>
    </source>
</evidence>
<dbReference type="Pfam" id="PF01180">
    <property type="entry name" value="DHO_dh"/>
    <property type="match status" value="2"/>
</dbReference>
<evidence type="ECO:0000256" key="11">
    <source>
        <dbReference type="ARBA" id="ARBA00048639"/>
    </source>
</evidence>
<dbReference type="OrthoDB" id="14784at2759"/>
<dbReference type="InterPro" id="IPR005720">
    <property type="entry name" value="Dihydroorotate_DH_cat"/>
</dbReference>
<keyword evidence="7" id="KW-0285">Flavoprotein</keyword>
<dbReference type="EMBL" id="CAKKLH010000061">
    <property type="protein sequence ID" value="CAH0101578.1"/>
    <property type="molecule type" value="Genomic_DNA"/>
</dbReference>
<comment type="pathway">
    <text evidence="3">Pyrimidine metabolism; UMP biosynthesis via de novo pathway; orotate from (S)-dihydroorotate (quinone route): step 1/1.</text>
</comment>
<evidence type="ECO:0000256" key="1">
    <source>
        <dbReference type="ARBA" id="ARBA00001917"/>
    </source>
</evidence>
<evidence type="ECO:0000256" key="10">
    <source>
        <dbReference type="ARBA" id="ARBA00023136"/>
    </source>
</evidence>
<dbReference type="UniPathway" id="UPA00070">
    <property type="reaction ID" value="UER00946"/>
</dbReference>
<comment type="subcellular location">
    <subcellularLocation>
        <location evidence="2">Membrane</location>
    </subcellularLocation>
</comment>
<dbReference type="InterPro" id="IPR036873">
    <property type="entry name" value="Rhodanese-like_dom_sf"/>
</dbReference>
<dbReference type="GO" id="GO:0044205">
    <property type="term" value="P:'de novo' UMP biosynthetic process"/>
    <property type="evidence" value="ECO:0007669"/>
    <property type="project" value="UniProtKB-UniPathway"/>
</dbReference>
<dbReference type="Gene3D" id="3.20.20.70">
    <property type="entry name" value="Aldolase class I"/>
    <property type="match status" value="2"/>
</dbReference>
<dbReference type="InterPro" id="IPR005719">
    <property type="entry name" value="Dihydroorotate_DH_2"/>
</dbReference>
<keyword evidence="9" id="KW-0560">Oxidoreductase</keyword>
<evidence type="ECO:0000256" key="7">
    <source>
        <dbReference type="ARBA" id="ARBA00022630"/>
    </source>
</evidence>
<dbReference type="GO" id="GO:0106430">
    <property type="term" value="F:dihydroorotate dehydrogenase (quinone) activity"/>
    <property type="evidence" value="ECO:0007669"/>
    <property type="project" value="UniProtKB-EC"/>
</dbReference>
<organism evidence="13 14">
    <name type="scientific">Daphnia galeata</name>
    <dbReference type="NCBI Taxonomy" id="27404"/>
    <lineage>
        <taxon>Eukaryota</taxon>
        <taxon>Metazoa</taxon>
        <taxon>Ecdysozoa</taxon>
        <taxon>Arthropoda</taxon>
        <taxon>Crustacea</taxon>
        <taxon>Branchiopoda</taxon>
        <taxon>Diplostraca</taxon>
        <taxon>Cladocera</taxon>
        <taxon>Anomopoda</taxon>
        <taxon>Daphniidae</taxon>
        <taxon>Daphnia</taxon>
    </lineage>
</organism>
<sequence length="462" mass="51738">MYLSTRIFSRALLNNFIVSKPSNIGLHVGRCCSTTTEAKLGTINFESVKVGLDKQSLTYIDVRNRSELQKEGTIVGSFNVPLPEVMSAFVMSPEGFKQKYGFSMPDKSADNIIVGCLFAVRSKEAALFLQKIGYNTIRDEETLDAADQEIKIKKTSTTLKNVSLYMLHNSTYQEELQHLQWNGNENFYRDYVMPFTRRLDPETSHQLAVFTMKHCLLKKLWNADPESMATSLWGMNFSNPVGMAAGFDKQAEAMQGFHRTSFGFVEIGSVTPEPQEGNPKPRVFRLEEDNAIVNRYGFNSESSLQNNLSIPKLPPLLLKVAPDLNEDEEKDIVTVILKEKTVSSYVTYTTISRPSDLKSEFKDQIGGLSGQPLKDISTRCIGDFNRLTGGRIPIVGVGGVASVQDAFEKILAGASLFYTSFAFHGPPVVRRIKRELDEILRSKGYKNMAEAIGNHLWSFIAY</sequence>
<dbReference type="PANTHER" id="PTHR48109">
    <property type="entry name" value="DIHYDROOROTATE DEHYDROGENASE (QUINONE), MITOCHONDRIAL-RELATED"/>
    <property type="match status" value="1"/>
</dbReference>